<dbReference type="InterPro" id="IPR000182">
    <property type="entry name" value="GNAT_dom"/>
</dbReference>
<dbReference type="Proteomes" id="UP000316096">
    <property type="component" value="Unassembled WGS sequence"/>
</dbReference>
<dbReference type="Gene3D" id="3.40.630.30">
    <property type="match status" value="1"/>
</dbReference>
<reference evidence="4 5" key="1">
    <citation type="submission" date="2019-06" db="EMBL/GenBank/DDBJ databases">
        <title>Sequencing the genomes of 1000 actinobacteria strains.</title>
        <authorList>
            <person name="Klenk H.-P."/>
        </authorList>
    </citation>
    <scope>NUCLEOTIDE SEQUENCE [LARGE SCALE GENOMIC DNA]</scope>
    <source>
        <strain evidence="4 5">DSM 102200</strain>
    </source>
</reference>
<keyword evidence="1 4" id="KW-0808">Transferase</keyword>
<dbReference type="PANTHER" id="PTHR43877">
    <property type="entry name" value="AMINOALKYLPHOSPHONATE N-ACETYLTRANSFERASE-RELATED-RELATED"/>
    <property type="match status" value="1"/>
</dbReference>
<keyword evidence="2" id="KW-0012">Acyltransferase</keyword>
<sequence>MRPAFRARREAAPQIREIDRRGFLRRLDVLLATYEAAMLPPPEQMPGRHMIMERHAGHPAFRAFVAERGRTVVGFGYGFHGEAGQWWHDVVRGQLGKTGGDAHARHWLDDTWEVAELHVHPSAQGRGLGRGLITSLCADRPERTVVLSTLDAQTPARKLYGSLGLTDLITGFRFPGGGPLYAVMGAELPLSSKRE</sequence>
<proteinExistence type="predicted"/>
<dbReference type="InterPro" id="IPR050832">
    <property type="entry name" value="Bact_Acetyltransf"/>
</dbReference>
<protein>
    <submittedName>
        <fullName evidence="4">Acetyltransferase (GNAT) family protein</fullName>
    </submittedName>
</protein>
<dbReference type="RefSeq" id="WP_246121280.1">
    <property type="nucleotide sequence ID" value="NZ_VFOZ01000001.1"/>
</dbReference>
<dbReference type="PROSITE" id="PS51186">
    <property type="entry name" value="GNAT"/>
    <property type="match status" value="1"/>
</dbReference>
<dbReference type="EMBL" id="VFOZ01000001">
    <property type="protein sequence ID" value="TQL94667.1"/>
    <property type="molecule type" value="Genomic_DNA"/>
</dbReference>
<dbReference type="GO" id="GO:0016747">
    <property type="term" value="F:acyltransferase activity, transferring groups other than amino-acyl groups"/>
    <property type="evidence" value="ECO:0007669"/>
    <property type="project" value="InterPro"/>
</dbReference>
<accession>A0A543CC52</accession>
<name>A0A543CC52_9ACTN</name>
<evidence type="ECO:0000313" key="4">
    <source>
        <dbReference type="EMBL" id="TQL94667.1"/>
    </source>
</evidence>
<evidence type="ECO:0000256" key="1">
    <source>
        <dbReference type="ARBA" id="ARBA00022679"/>
    </source>
</evidence>
<evidence type="ECO:0000259" key="3">
    <source>
        <dbReference type="PROSITE" id="PS51186"/>
    </source>
</evidence>
<evidence type="ECO:0000313" key="5">
    <source>
        <dbReference type="Proteomes" id="UP000316096"/>
    </source>
</evidence>
<organism evidence="4 5">
    <name type="scientific">Actinoallomurus bryophytorum</name>
    <dbReference type="NCBI Taxonomy" id="1490222"/>
    <lineage>
        <taxon>Bacteria</taxon>
        <taxon>Bacillati</taxon>
        <taxon>Actinomycetota</taxon>
        <taxon>Actinomycetes</taxon>
        <taxon>Streptosporangiales</taxon>
        <taxon>Thermomonosporaceae</taxon>
        <taxon>Actinoallomurus</taxon>
    </lineage>
</organism>
<dbReference type="SUPFAM" id="SSF55729">
    <property type="entry name" value="Acyl-CoA N-acyltransferases (Nat)"/>
    <property type="match status" value="1"/>
</dbReference>
<dbReference type="AlphaFoldDB" id="A0A543CC52"/>
<keyword evidence="5" id="KW-1185">Reference proteome</keyword>
<evidence type="ECO:0000256" key="2">
    <source>
        <dbReference type="ARBA" id="ARBA00023315"/>
    </source>
</evidence>
<feature type="domain" description="N-acetyltransferase" evidence="3">
    <location>
        <begin position="13"/>
        <end position="189"/>
    </location>
</feature>
<comment type="caution">
    <text evidence="4">The sequence shown here is derived from an EMBL/GenBank/DDBJ whole genome shotgun (WGS) entry which is preliminary data.</text>
</comment>
<gene>
    <name evidence="4" type="ORF">FB559_0148</name>
</gene>
<dbReference type="InterPro" id="IPR016181">
    <property type="entry name" value="Acyl_CoA_acyltransferase"/>
</dbReference>
<dbReference type="CDD" id="cd04301">
    <property type="entry name" value="NAT_SF"/>
    <property type="match status" value="1"/>
</dbReference>
<dbReference type="Pfam" id="PF00583">
    <property type="entry name" value="Acetyltransf_1"/>
    <property type="match status" value="1"/>
</dbReference>